<sequence length="359" mass="41439">MLGVGETIEIIDIDWGTLHQLLDGEFDVSTSTNEAEEELERVLSPIKTEETMLQEPSYSKRFKSVSDAEIQDLKERRQSKATKSNTKWGLNLFQEWSVEAIGQPTNFHSISAPELNSHLEKFYAEAAPRPNEKRSQSMTKLQASEYHNNTFKSIRSALNRHIHDIGRQFDIVRDREFRESNNVLDGKLKKNLQDGLSRPIKHKEIIPKQDLDKISAYVFGEPTPISLRFRIWLLIAIQFISRGLEFHEQLKTDSFEFHVDENKQEYVALSRETKQKNWQGGIDAYENPIEKRMYEVPSAGAKCPVASLKLYLSKLDPKAAFLFNRCSKEALKSPTTEEIWYTDVPIKKIPIHSVHGRHL</sequence>
<dbReference type="HOGENOM" id="CLU_772212_0_0_1"/>
<dbReference type="InterPro" id="IPR052787">
    <property type="entry name" value="MAVS"/>
</dbReference>
<dbReference type="PANTHER" id="PTHR21446">
    <property type="entry name" value="DUF3504 DOMAIN-CONTAINING PROTEIN"/>
    <property type="match status" value="1"/>
</dbReference>
<gene>
    <name evidence="1" type="ORF">CGI_10020604</name>
</gene>
<organism evidence="1">
    <name type="scientific">Magallana gigas</name>
    <name type="common">Pacific oyster</name>
    <name type="synonym">Crassostrea gigas</name>
    <dbReference type="NCBI Taxonomy" id="29159"/>
    <lineage>
        <taxon>Eukaryota</taxon>
        <taxon>Metazoa</taxon>
        <taxon>Spiralia</taxon>
        <taxon>Lophotrochozoa</taxon>
        <taxon>Mollusca</taxon>
        <taxon>Bivalvia</taxon>
        <taxon>Autobranchia</taxon>
        <taxon>Pteriomorphia</taxon>
        <taxon>Ostreida</taxon>
        <taxon>Ostreoidea</taxon>
        <taxon>Ostreidae</taxon>
        <taxon>Magallana</taxon>
    </lineage>
</organism>
<accession>K1RAQ2</accession>
<evidence type="ECO:0000313" key="1">
    <source>
        <dbReference type="EMBL" id="EKC40724.1"/>
    </source>
</evidence>
<dbReference type="PANTHER" id="PTHR21446:SF12">
    <property type="entry name" value="POTASSIUM CHANNEL TETRAMERIZATION DOMAIN CONTAINING 1"/>
    <property type="match status" value="1"/>
</dbReference>
<proteinExistence type="predicted"/>
<reference evidence="1" key="1">
    <citation type="journal article" date="2012" name="Nature">
        <title>The oyster genome reveals stress adaptation and complexity of shell formation.</title>
        <authorList>
            <person name="Zhang G."/>
            <person name="Fang X."/>
            <person name="Guo X."/>
            <person name="Li L."/>
            <person name="Luo R."/>
            <person name="Xu F."/>
            <person name="Yang P."/>
            <person name="Zhang L."/>
            <person name="Wang X."/>
            <person name="Qi H."/>
            <person name="Xiong Z."/>
            <person name="Que H."/>
            <person name="Xie Y."/>
            <person name="Holland P.W."/>
            <person name="Paps J."/>
            <person name="Zhu Y."/>
            <person name="Wu F."/>
            <person name="Chen Y."/>
            <person name="Wang J."/>
            <person name="Peng C."/>
            <person name="Meng J."/>
            <person name="Yang L."/>
            <person name="Liu J."/>
            <person name="Wen B."/>
            <person name="Zhang N."/>
            <person name="Huang Z."/>
            <person name="Zhu Q."/>
            <person name="Feng Y."/>
            <person name="Mount A."/>
            <person name="Hedgecock D."/>
            <person name="Xu Z."/>
            <person name="Liu Y."/>
            <person name="Domazet-Loso T."/>
            <person name="Du Y."/>
            <person name="Sun X."/>
            <person name="Zhang S."/>
            <person name="Liu B."/>
            <person name="Cheng P."/>
            <person name="Jiang X."/>
            <person name="Li J."/>
            <person name="Fan D."/>
            <person name="Wang W."/>
            <person name="Fu W."/>
            <person name="Wang T."/>
            <person name="Wang B."/>
            <person name="Zhang J."/>
            <person name="Peng Z."/>
            <person name="Li Y."/>
            <person name="Li N."/>
            <person name="Wang J."/>
            <person name="Chen M."/>
            <person name="He Y."/>
            <person name="Tan F."/>
            <person name="Song X."/>
            <person name="Zheng Q."/>
            <person name="Huang R."/>
            <person name="Yang H."/>
            <person name="Du X."/>
            <person name="Chen L."/>
            <person name="Yang M."/>
            <person name="Gaffney P.M."/>
            <person name="Wang S."/>
            <person name="Luo L."/>
            <person name="She Z."/>
            <person name="Ming Y."/>
            <person name="Huang W."/>
            <person name="Zhang S."/>
            <person name="Huang B."/>
            <person name="Zhang Y."/>
            <person name="Qu T."/>
            <person name="Ni P."/>
            <person name="Miao G."/>
            <person name="Wang J."/>
            <person name="Wang Q."/>
            <person name="Steinberg C.E."/>
            <person name="Wang H."/>
            <person name="Li N."/>
            <person name="Qian L."/>
            <person name="Zhang G."/>
            <person name="Li Y."/>
            <person name="Yang H."/>
            <person name="Liu X."/>
            <person name="Wang J."/>
            <person name="Yin Y."/>
            <person name="Wang J."/>
        </authorList>
    </citation>
    <scope>NUCLEOTIDE SEQUENCE [LARGE SCALE GENOMIC DNA]</scope>
    <source>
        <strain evidence="1">05x7-T-G4-1.051#20</strain>
    </source>
</reference>
<name>K1RAQ2_MAGGI</name>
<dbReference type="AlphaFoldDB" id="K1RAQ2"/>
<dbReference type="EMBL" id="JH816022">
    <property type="protein sequence ID" value="EKC40724.1"/>
    <property type="molecule type" value="Genomic_DNA"/>
</dbReference>
<dbReference type="InParanoid" id="K1RAQ2"/>
<protein>
    <submittedName>
        <fullName evidence="1">Uncharacterized protein</fullName>
    </submittedName>
</protein>